<keyword evidence="1" id="KW-0472">Membrane</keyword>
<protein>
    <submittedName>
        <fullName evidence="2">Uncharacterized protein</fullName>
    </submittedName>
</protein>
<keyword evidence="1" id="KW-1133">Transmembrane helix</keyword>
<evidence type="ECO:0000256" key="1">
    <source>
        <dbReference type="SAM" id="Phobius"/>
    </source>
</evidence>
<keyword evidence="1" id="KW-0812">Transmembrane</keyword>
<feature type="transmembrane region" description="Helical" evidence="1">
    <location>
        <begin position="21"/>
        <end position="42"/>
    </location>
</feature>
<sequence>RYRDLTAQITDIRKDMEKLGLQLTIWLDGVVIVAVGAMTTILKIL</sequence>
<dbReference type="Proteomes" id="UP000004116">
    <property type="component" value="Unassembled WGS sequence"/>
</dbReference>
<dbReference type="EMBL" id="AGCA01000238">
    <property type="protein sequence ID" value="EGY29115.1"/>
    <property type="molecule type" value="Genomic_DNA"/>
</dbReference>
<comment type="caution">
    <text evidence="2">The sequence shown here is derived from an EMBL/GenBank/DDBJ whole genome shotgun (WGS) entry which is preliminary data.</text>
</comment>
<feature type="non-terminal residue" evidence="2">
    <location>
        <position position="1"/>
    </location>
</feature>
<dbReference type="AlphaFoldDB" id="G2GYR0"/>
<gene>
    <name evidence="2" type="ORF">Rin_00009200</name>
</gene>
<evidence type="ECO:0000313" key="2">
    <source>
        <dbReference type="EMBL" id="EGY29115.1"/>
    </source>
</evidence>
<evidence type="ECO:0000313" key="3">
    <source>
        <dbReference type="Proteomes" id="UP000004116"/>
    </source>
</evidence>
<reference evidence="2 3" key="1">
    <citation type="journal article" date="2012" name="Genome Res.">
        <title>Genomic basis of endosymbiont-conferred protection against an insect parasitoid.</title>
        <authorList>
            <person name="Hansen A.K."/>
            <person name="Vorburger C."/>
            <person name="Moran N.A."/>
        </authorList>
    </citation>
    <scope>NUCLEOTIDE SEQUENCE [LARGE SCALE GENOMIC DNA]</scope>
    <source>
        <strain evidence="3">R5.15</strain>
    </source>
</reference>
<keyword evidence="3" id="KW-1185">Reference proteome</keyword>
<proteinExistence type="predicted"/>
<name>G2GYR0_9ENTR</name>
<accession>G2GYR0</accession>
<organism evidence="2 3">
    <name type="scientific">Candidatus Regiella insecticola 5.15</name>
    <dbReference type="NCBI Taxonomy" id="1005043"/>
    <lineage>
        <taxon>Bacteria</taxon>
        <taxon>Pseudomonadati</taxon>
        <taxon>Pseudomonadota</taxon>
        <taxon>Gammaproteobacteria</taxon>
        <taxon>Enterobacterales</taxon>
        <taxon>Enterobacteriaceae</taxon>
        <taxon>aphid secondary symbionts</taxon>
        <taxon>Candidatus Regiella</taxon>
    </lineage>
</organism>